<name>A0ABU6IZB3_9ACTN</name>
<dbReference type="Gene3D" id="1.20.120.620">
    <property type="entry name" value="Backbone structure of the membrane domain of e. Coli histidine kinase receptor kdpd"/>
    <property type="match status" value="1"/>
</dbReference>
<dbReference type="InterPro" id="IPR052023">
    <property type="entry name" value="Histidine_kinase_KdpD"/>
</dbReference>
<dbReference type="EMBL" id="JAYMFH010000006">
    <property type="protein sequence ID" value="MEC4294937.1"/>
    <property type="molecule type" value="Genomic_DNA"/>
</dbReference>
<comment type="caution">
    <text evidence="13">The sequence shown here is derived from an EMBL/GenBank/DDBJ whole genome shotgun (WGS) entry which is preliminary data.</text>
</comment>
<keyword evidence="4 11" id="KW-0812">Transmembrane</keyword>
<dbReference type="InterPro" id="IPR025201">
    <property type="entry name" value="KdpD_TM"/>
</dbReference>
<feature type="transmembrane region" description="Helical" evidence="11">
    <location>
        <begin position="71"/>
        <end position="88"/>
    </location>
</feature>
<feature type="transmembrane region" description="Helical" evidence="11">
    <location>
        <begin position="100"/>
        <end position="118"/>
    </location>
</feature>
<evidence type="ECO:0000313" key="14">
    <source>
        <dbReference type="Proteomes" id="UP001343724"/>
    </source>
</evidence>
<feature type="transmembrane region" description="Helical" evidence="11">
    <location>
        <begin position="20"/>
        <end position="40"/>
    </location>
</feature>
<evidence type="ECO:0000256" key="8">
    <source>
        <dbReference type="ARBA" id="ARBA00022989"/>
    </source>
</evidence>
<dbReference type="PANTHER" id="PTHR45569:SF1">
    <property type="entry name" value="SENSOR PROTEIN KDPD"/>
    <property type="match status" value="1"/>
</dbReference>
<evidence type="ECO:0000256" key="9">
    <source>
        <dbReference type="ARBA" id="ARBA00023012"/>
    </source>
</evidence>
<keyword evidence="10 11" id="KW-0472">Membrane</keyword>
<feature type="transmembrane region" description="Helical" evidence="11">
    <location>
        <begin position="46"/>
        <end position="64"/>
    </location>
</feature>
<gene>
    <name evidence="13" type="ORF">VJ920_06415</name>
</gene>
<evidence type="ECO:0000256" key="6">
    <source>
        <dbReference type="ARBA" id="ARBA00022777"/>
    </source>
</evidence>
<evidence type="ECO:0000256" key="5">
    <source>
        <dbReference type="ARBA" id="ARBA00022741"/>
    </source>
</evidence>
<dbReference type="RefSeq" id="WP_326454652.1">
    <property type="nucleotide sequence ID" value="NZ_JAYMFH010000006.1"/>
</dbReference>
<dbReference type="Gene3D" id="3.30.450.40">
    <property type="match status" value="1"/>
</dbReference>
<evidence type="ECO:0000256" key="1">
    <source>
        <dbReference type="ARBA" id="ARBA00004141"/>
    </source>
</evidence>
<dbReference type="InterPro" id="IPR038318">
    <property type="entry name" value="KdpD_sf"/>
</dbReference>
<dbReference type="Pfam" id="PF13493">
    <property type="entry name" value="DUF4118"/>
    <property type="match status" value="1"/>
</dbReference>
<feature type="domain" description="Sensor protein KdpD transmembrane" evidence="12">
    <location>
        <begin position="33"/>
        <end position="131"/>
    </location>
</feature>
<keyword evidence="14" id="KW-1185">Reference proteome</keyword>
<keyword evidence="6" id="KW-0418">Kinase</keyword>
<evidence type="ECO:0000313" key="13">
    <source>
        <dbReference type="EMBL" id="MEC4294937.1"/>
    </source>
</evidence>
<keyword evidence="9" id="KW-0902">Two-component regulatory system</keyword>
<evidence type="ECO:0000256" key="3">
    <source>
        <dbReference type="ARBA" id="ARBA00022679"/>
    </source>
</evidence>
<evidence type="ECO:0000256" key="4">
    <source>
        <dbReference type="ARBA" id="ARBA00022692"/>
    </source>
</evidence>
<accession>A0ABU6IZB3</accession>
<keyword evidence="3" id="KW-0808">Transferase</keyword>
<keyword evidence="7" id="KW-0067">ATP-binding</keyword>
<dbReference type="InterPro" id="IPR029016">
    <property type="entry name" value="GAF-like_dom_sf"/>
</dbReference>
<protein>
    <submittedName>
        <fullName evidence="13">DUF4118 domain-containing protein</fullName>
    </submittedName>
</protein>
<keyword evidence="8 11" id="KW-1133">Transmembrane helix</keyword>
<evidence type="ECO:0000256" key="11">
    <source>
        <dbReference type="SAM" id="Phobius"/>
    </source>
</evidence>
<evidence type="ECO:0000256" key="10">
    <source>
        <dbReference type="ARBA" id="ARBA00023136"/>
    </source>
</evidence>
<reference evidence="13 14" key="1">
    <citation type="submission" date="2024-01" db="EMBL/GenBank/DDBJ databases">
        <title>novel species in genus Adlercreutzia.</title>
        <authorList>
            <person name="Liu X."/>
        </authorList>
    </citation>
    <scope>NUCLEOTIDE SEQUENCE [LARGE SCALE GENOMIC DNA]</scope>
    <source>
        <strain evidence="13 14">R22</strain>
    </source>
</reference>
<sequence length="271" mass="29328">MGTSKASNAKTARNRRMRRLARNLVVVGVLYGAGMAAVWAFSLINVSTLVVFPVFVLGILIACLESDSGLWGALLGVGYLLSYDFFFTEPIYGLKVLSRTDVVALVIFLIVALIMGIITHRMRRQATIAERNALALGRLNRLSCGLFESATPDEACRFSEEFLSKALGRSIVITLGRPSSDAEAAVLDCYAQRCPTGFGELGYPSATQKFLPFGLKGRIRGVVTVDCALGELDSSSRSLLAAVLAQTLVAVERNDLSEERRPTREESDAAL</sequence>
<keyword evidence="5" id="KW-0547">Nucleotide-binding</keyword>
<comment type="subcellular location">
    <subcellularLocation>
        <location evidence="1">Membrane</location>
        <topology evidence="1">Multi-pass membrane protein</topology>
    </subcellularLocation>
</comment>
<evidence type="ECO:0000259" key="12">
    <source>
        <dbReference type="Pfam" id="PF13493"/>
    </source>
</evidence>
<dbReference type="Proteomes" id="UP001343724">
    <property type="component" value="Unassembled WGS sequence"/>
</dbReference>
<dbReference type="PANTHER" id="PTHR45569">
    <property type="entry name" value="SENSOR PROTEIN KDPD"/>
    <property type="match status" value="1"/>
</dbReference>
<evidence type="ECO:0000256" key="2">
    <source>
        <dbReference type="ARBA" id="ARBA00022553"/>
    </source>
</evidence>
<proteinExistence type="predicted"/>
<keyword evidence="2" id="KW-0597">Phosphoprotein</keyword>
<evidence type="ECO:0000256" key="7">
    <source>
        <dbReference type="ARBA" id="ARBA00022840"/>
    </source>
</evidence>
<organism evidence="13 14">
    <name type="scientific">Adlercreutzia shanghongiae</name>
    <dbReference type="NCBI Taxonomy" id="3111773"/>
    <lineage>
        <taxon>Bacteria</taxon>
        <taxon>Bacillati</taxon>
        <taxon>Actinomycetota</taxon>
        <taxon>Coriobacteriia</taxon>
        <taxon>Eggerthellales</taxon>
        <taxon>Eggerthellaceae</taxon>
        <taxon>Adlercreutzia</taxon>
    </lineage>
</organism>